<keyword evidence="5" id="KW-0805">Transcription regulation</keyword>
<evidence type="ECO:0000313" key="15">
    <source>
        <dbReference type="Proteomes" id="UP000790787"/>
    </source>
</evidence>
<evidence type="ECO:0000256" key="7">
    <source>
        <dbReference type="ARBA" id="ARBA00023163"/>
    </source>
</evidence>
<keyword evidence="6" id="KW-0238">DNA-binding</keyword>
<evidence type="ECO:0000313" key="20">
    <source>
        <dbReference type="RefSeq" id="XP_016443566.1"/>
    </source>
</evidence>
<dbReference type="GO" id="GO:0000976">
    <property type="term" value="F:transcription cis-regulatory region binding"/>
    <property type="evidence" value="ECO:0000318"/>
    <property type="project" value="GO_Central"/>
</dbReference>
<dbReference type="RefSeq" id="XP_016443563.1">
    <property type="nucleotide sequence ID" value="XM_016588077.1"/>
</dbReference>
<dbReference type="SMR" id="A0A125SZN9"/>
<dbReference type="RefSeq" id="NP_001311938.1">
    <property type="nucleotide sequence ID" value="NM_001325009.1"/>
</dbReference>
<feature type="region of interest" description="Disordered" evidence="11">
    <location>
        <begin position="83"/>
        <end position="105"/>
    </location>
</feature>
<dbReference type="Proteomes" id="UP000790787">
    <property type="component" value="Chromosome 15"/>
</dbReference>
<evidence type="ECO:0000256" key="11">
    <source>
        <dbReference type="SAM" id="MobiDB-lite"/>
    </source>
</evidence>
<comment type="function">
    <text evidence="9">Probable transcriptional factor. Binds to the promoter of the SQUAMOSA gene.</text>
</comment>
<evidence type="ECO:0000256" key="3">
    <source>
        <dbReference type="ARBA" id="ARBA00022771"/>
    </source>
</evidence>
<reference evidence="14" key="1">
    <citation type="journal article" date="2014" name="Nat. Commun.">
        <title>The tobacco genome sequence and its comparison with those of tomato and potato.</title>
        <authorList>
            <person name="Sierro N."/>
            <person name="Battey J.N."/>
            <person name="Ouadi S."/>
            <person name="Bakaher N."/>
            <person name="Bovet L."/>
            <person name="Willig A."/>
            <person name="Goepfert S."/>
            <person name="Peitsch M.C."/>
            <person name="Ivanov N.V."/>
        </authorList>
    </citation>
    <scope>NUCLEOTIDE SEQUENCE [LARGE SCALE GENOMIC DNA]</scope>
    <source>
        <strain evidence="14">cv. TN90</strain>
    </source>
</reference>
<dbReference type="GO" id="GO:0005634">
    <property type="term" value="C:nucleus"/>
    <property type="evidence" value="ECO:0000318"/>
    <property type="project" value="GO_Central"/>
</dbReference>
<dbReference type="Gene3D" id="4.10.1100.10">
    <property type="entry name" value="Transcription factor, SBP-box domain"/>
    <property type="match status" value="1"/>
</dbReference>
<evidence type="ECO:0000256" key="8">
    <source>
        <dbReference type="ARBA" id="ARBA00023242"/>
    </source>
</evidence>
<evidence type="ECO:0000313" key="17">
    <source>
        <dbReference type="RefSeq" id="XP_016443563.1"/>
    </source>
</evidence>
<keyword evidence="7" id="KW-0804">Transcription</keyword>
<gene>
    <name evidence="13 16 18 19 20 21" type="primary">NtabSPL13</name>
    <name evidence="16 17 18 19 20 21" type="synonym">LOC107768912</name>
</gene>
<dbReference type="InterPro" id="IPR004333">
    <property type="entry name" value="SBP_dom"/>
</dbReference>
<keyword evidence="3 10" id="KW-0863">Zinc-finger</keyword>
<evidence type="ECO:0000256" key="6">
    <source>
        <dbReference type="ARBA" id="ARBA00023125"/>
    </source>
</evidence>
<dbReference type="AlphaFoldDB" id="A0A125SZN9"/>
<dbReference type="SUPFAM" id="SSF103612">
    <property type="entry name" value="SBT domain"/>
    <property type="match status" value="1"/>
</dbReference>
<keyword evidence="4" id="KW-0862">Zinc</keyword>
<dbReference type="EMBL" id="LC073300">
    <property type="protein sequence ID" value="BAU51043.1"/>
    <property type="molecule type" value="mRNA"/>
</dbReference>
<organism evidence="13">
    <name type="scientific">Nicotiana tabacum</name>
    <name type="common">Common tobacco</name>
    <dbReference type="NCBI Taxonomy" id="4097"/>
    <lineage>
        <taxon>Eukaryota</taxon>
        <taxon>Viridiplantae</taxon>
        <taxon>Streptophyta</taxon>
        <taxon>Embryophyta</taxon>
        <taxon>Tracheophyta</taxon>
        <taxon>Spermatophyta</taxon>
        <taxon>Magnoliopsida</taxon>
        <taxon>eudicotyledons</taxon>
        <taxon>Gunneridae</taxon>
        <taxon>Pentapetalae</taxon>
        <taxon>asterids</taxon>
        <taxon>lamiids</taxon>
        <taxon>Solanales</taxon>
        <taxon>Solanaceae</taxon>
        <taxon>Nicotianoideae</taxon>
        <taxon>Nicotianeae</taxon>
        <taxon>Nicotiana</taxon>
    </lineage>
</organism>
<dbReference type="GO" id="GO:0008270">
    <property type="term" value="F:zinc ion binding"/>
    <property type="evidence" value="ECO:0007669"/>
    <property type="project" value="UniProtKB-KW"/>
</dbReference>
<sequence>MESSSSSKRAKAPGNIAQVAHCLVDGCNADLSQCREYHRRHKVCEVHSKTAKVTIGGRDQRFCQQCSRFHSLVEFDDGKRSCRKRLDGHNRRRRKPQPDSMAKTSGLLFTGQQGTKVLSFSSQQIFPSAVVSSAWAGVVKTDSDMVLYNNINCMDNQNSFPDSSARSSYKGGNQFQFMQGSERSLPEASICQPLVDHPNSTAAVPSSGQKIFSSGLNEIVDSDRALSLLSSAPAVTREIGFSHMVQQPASIPRPRPQSQSVVHSLHYGGLSQYPFAQDFNSQPQDSAADSHVSNSSSLHFHDMLQNAPDGSSTSGGCQQTLAFMWD</sequence>
<dbReference type="InterPro" id="IPR044817">
    <property type="entry name" value="SBP-like"/>
</dbReference>
<proteinExistence type="evidence at transcript level"/>
<comment type="subcellular location">
    <subcellularLocation>
        <location evidence="1">Nucleus</location>
    </subcellularLocation>
</comment>
<name>A0A125SZN9_TOBAC</name>
<dbReference type="RefSeq" id="XP_016443566.1">
    <property type="nucleotide sequence ID" value="XM_016588080.1"/>
</dbReference>
<dbReference type="RefSeq" id="XP_016443564.1">
    <property type="nucleotide sequence ID" value="XM_016588078.1"/>
</dbReference>
<dbReference type="STRING" id="4097.A0A125SZN9"/>
<dbReference type="PROSITE" id="PS51141">
    <property type="entry name" value="ZF_SBP"/>
    <property type="match status" value="1"/>
</dbReference>
<reference evidence="13 16" key="2">
    <citation type="journal article" date="2016" name="Dev. Genes Evol.">
        <title>Characterization and phylogenetic analysis of fifteen NtabSPL genes in Nicotiana tabacum L. cv. Qinyan95.</title>
        <authorList>
            <person name="Han Y.Y."/>
            <person name="Ma Y.Q."/>
            <person name="Li D.Z."/>
            <person name="Yao J.W."/>
            <person name="Xu Z.Q."/>
        </authorList>
    </citation>
    <scope>NUCLEOTIDE SEQUENCE</scope>
</reference>
<dbReference type="Pfam" id="PF03110">
    <property type="entry name" value="SBP"/>
    <property type="match status" value="1"/>
</dbReference>
<evidence type="ECO:0000256" key="5">
    <source>
        <dbReference type="ARBA" id="ARBA00023015"/>
    </source>
</evidence>
<dbReference type="GO" id="GO:0001216">
    <property type="term" value="F:DNA-binding transcription activator activity"/>
    <property type="evidence" value="ECO:0000318"/>
    <property type="project" value="GO_Central"/>
</dbReference>
<evidence type="ECO:0000313" key="16">
    <source>
        <dbReference type="RefSeq" id="NP_001311938.1"/>
    </source>
</evidence>
<dbReference type="RefSeq" id="XP_016443565.1">
    <property type="nucleotide sequence ID" value="XM_016588079.1"/>
</dbReference>
<evidence type="ECO:0000256" key="4">
    <source>
        <dbReference type="ARBA" id="ARBA00022833"/>
    </source>
</evidence>
<keyword evidence="15" id="KW-1185">Reference proteome</keyword>
<dbReference type="InterPro" id="IPR036893">
    <property type="entry name" value="SBP_sf"/>
</dbReference>
<dbReference type="RefSeq" id="XP_016443567.1">
    <property type="nucleotide sequence ID" value="XM_016588081.1"/>
</dbReference>
<feature type="domain" description="SBP-type" evidence="12">
    <location>
        <begin position="19"/>
        <end position="96"/>
    </location>
</feature>
<evidence type="ECO:0000256" key="10">
    <source>
        <dbReference type="PROSITE-ProRule" id="PRU00470"/>
    </source>
</evidence>
<dbReference type="KEGG" id="nta:107768912"/>
<keyword evidence="2" id="KW-0479">Metal-binding</keyword>
<evidence type="ECO:0000256" key="2">
    <source>
        <dbReference type="ARBA" id="ARBA00022723"/>
    </source>
</evidence>
<protein>
    <submittedName>
        <fullName evidence="13">Squamosa promoter binding protein NtabSPL13</fullName>
    </submittedName>
    <submittedName>
        <fullName evidence="16 17 18">Teosinte glume architecture 1-like</fullName>
    </submittedName>
</protein>
<evidence type="ECO:0000259" key="12">
    <source>
        <dbReference type="PROSITE" id="PS51141"/>
    </source>
</evidence>
<evidence type="ECO:0000313" key="19">
    <source>
        <dbReference type="RefSeq" id="XP_016443565.1"/>
    </source>
</evidence>
<accession>A0A125SZN9</accession>
<evidence type="ECO:0000256" key="9">
    <source>
        <dbReference type="ARBA" id="ARBA00056472"/>
    </source>
</evidence>
<dbReference type="FunFam" id="4.10.1100.10:FF:000001">
    <property type="entry name" value="Squamosa promoter-binding-like protein 14"/>
    <property type="match status" value="1"/>
</dbReference>
<keyword evidence="8" id="KW-0539">Nucleus</keyword>
<dbReference type="PANTHER" id="PTHR31251">
    <property type="entry name" value="SQUAMOSA PROMOTER-BINDING-LIKE PROTEIN 4"/>
    <property type="match status" value="1"/>
</dbReference>
<evidence type="ECO:0000313" key="18">
    <source>
        <dbReference type="RefSeq" id="XP_016443564.1"/>
    </source>
</evidence>
<dbReference type="OrthoDB" id="514967at2759"/>
<evidence type="ECO:0000313" key="21">
    <source>
        <dbReference type="RefSeq" id="XP_016443567.1"/>
    </source>
</evidence>
<evidence type="ECO:0000256" key="1">
    <source>
        <dbReference type="ARBA" id="ARBA00004123"/>
    </source>
</evidence>
<evidence type="ECO:0000313" key="14">
    <source>
        <dbReference type="Proteomes" id="UP000084051"/>
    </source>
</evidence>
<dbReference type="PANTHER" id="PTHR31251:SF208">
    <property type="entry name" value="SQUAMOSA PROMOTER-BINDING-LIKE PROTEIN 18"/>
    <property type="match status" value="1"/>
</dbReference>
<dbReference type="OMA" id="SECREYH"/>
<reference evidence="16 18" key="3">
    <citation type="submission" date="2025-04" db="UniProtKB">
        <authorList>
            <consortium name="RefSeq"/>
        </authorList>
    </citation>
    <scope>IDENTIFICATION</scope>
</reference>
<dbReference type="PaxDb" id="4097-A0A125SZN9"/>
<dbReference type="GeneID" id="107768912"/>
<evidence type="ECO:0000313" key="13">
    <source>
        <dbReference type="EMBL" id="BAU51043.1"/>
    </source>
</evidence>